<feature type="coiled-coil region" evidence="1">
    <location>
        <begin position="224"/>
        <end position="294"/>
    </location>
</feature>
<dbReference type="Gene3D" id="3.90.1530.10">
    <property type="entry name" value="Conserved hypothetical protein from pyrococcus furiosus pfu- 392566-001, ParB domain"/>
    <property type="match status" value="1"/>
</dbReference>
<dbReference type="GO" id="GO:0007059">
    <property type="term" value="P:chromosome segregation"/>
    <property type="evidence" value="ECO:0007669"/>
    <property type="project" value="TreeGrafter"/>
</dbReference>
<dbReference type="Pfam" id="PF08535">
    <property type="entry name" value="KorB"/>
    <property type="match status" value="1"/>
</dbReference>
<dbReference type="PANTHER" id="PTHR33375">
    <property type="entry name" value="CHROMOSOME-PARTITIONING PROTEIN PARB-RELATED"/>
    <property type="match status" value="1"/>
</dbReference>
<dbReference type="SMART" id="SM00470">
    <property type="entry name" value="ParB"/>
    <property type="match status" value="1"/>
</dbReference>
<dbReference type="InterPro" id="IPR013741">
    <property type="entry name" value="KorB_domain"/>
</dbReference>
<dbReference type="InterPro" id="IPR003115">
    <property type="entry name" value="ParB_N"/>
</dbReference>
<dbReference type="PANTHER" id="PTHR33375:SF1">
    <property type="entry name" value="CHROMOSOME-PARTITIONING PROTEIN PARB-RELATED"/>
    <property type="match status" value="1"/>
</dbReference>
<dbReference type="InterPro" id="IPR036086">
    <property type="entry name" value="ParB/Sulfiredoxin_sf"/>
</dbReference>
<evidence type="ECO:0000259" key="2">
    <source>
        <dbReference type="SMART" id="SM00470"/>
    </source>
</evidence>
<keyword evidence="1" id="KW-0175">Coiled coil</keyword>
<dbReference type="Pfam" id="PF02195">
    <property type="entry name" value="ParB_N"/>
    <property type="match status" value="1"/>
</dbReference>
<protein>
    <submittedName>
        <fullName evidence="3">Chromosome partitioning protein</fullName>
    </submittedName>
</protein>
<dbReference type="SUPFAM" id="SSF110849">
    <property type="entry name" value="ParB/Sulfiredoxin"/>
    <property type="match status" value="1"/>
</dbReference>
<dbReference type="EMBL" id="BK015639">
    <property type="protein sequence ID" value="DAE17340.1"/>
    <property type="molecule type" value="Genomic_DNA"/>
</dbReference>
<dbReference type="InterPro" id="IPR050336">
    <property type="entry name" value="Chromosome_partition/occlusion"/>
</dbReference>
<organism evidence="3">
    <name type="scientific">Siphoviridae sp. ctr2f5</name>
    <dbReference type="NCBI Taxonomy" id="2825684"/>
    <lineage>
        <taxon>Viruses</taxon>
        <taxon>Duplodnaviria</taxon>
        <taxon>Heunggongvirae</taxon>
        <taxon>Uroviricota</taxon>
        <taxon>Caudoviricetes</taxon>
    </lineage>
</organism>
<dbReference type="SUPFAM" id="SSF109709">
    <property type="entry name" value="KorB DNA-binding domain-like"/>
    <property type="match status" value="1"/>
</dbReference>
<name>A0A8S5QFM9_9CAUD</name>
<evidence type="ECO:0000256" key="1">
    <source>
        <dbReference type="SAM" id="Coils"/>
    </source>
</evidence>
<dbReference type="Gene3D" id="1.10.10.2830">
    <property type="match status" value="1"/>
</dbReference>
<reference evidence="3" key="1">
    <citation type="journal article" date="2021" name="Proc. Natl. Acad. Sci. U.S.A.">
        <title>A Catalog of Tens of Thousands of Viruses from Human Metagenomes Reveals Hidden Associations with Chronic Diseases.</title>
        <authorList>
            <person name="Tisza M.J."/>
            <person name="Buck C.B."/>
        </authorList>
    </citation>
    <scope>NUCLEOTIDE SEQUENCE</scope>
    <source>
        <strain evidence="3">Ctr2f5</strain>
    </source>
</reference>
<feature type="domain" description="ParB-like N-terminal" evidence="2">
    <location>
        <begin position="17"/>
        <end position="106"/>
    </location>
</feature>
<sequence length="363" mass="41724">MKPFNKKYLKKGKIKMQQININVLKSHPRNNEFFDDMSGEKWKEFLESVRTSGVIEPIVVTTDMVIVSGHQRVRACKELGIDSIMCEIKSYNDEDSIIKDLLETNIRQRGDIGGSAKKIGKRIKELERLYGIREGSAGGTGQNQYTKELEPNNSDEAITQSDIAAKLGISVDTLQNYKMMADMIPELEELMDTGIVTKTTALAMMRNLSDEEQEDLISKLDTTKKITQREVQKYVNEIKNLKENPAIEKPDDYNSTKRELQNYKKDYINLQSQFNEKVLELQDLRKQVENMKATTPTELYSKKLKDSTIFFCSKVADFIEKTGGYVWLVEHLNELPDYERKSYISAVNAVYAWADNLLRNIND</sequence>
<proteinExistence type="predicted"/>
<evidence type="ECO:0000313" key="3">
    <source>
        <dbReference type="EMBL" id="DAE17340.1"/>
    </source>
</evidence>
<accession>A0A8S5QFM9</accession>